<dbReference type="eggNOG" id="ENOG502RY8N">
    <property type="taxonomic scope" value="Eukaryota"/>
</dbReference>
<name>A0A1U7VG76_NICSY</name>
<dbReference type="Gene3D" id="3.90.1320.10">
    <property type="entry name" value="Outer-capsid protein sigma 3, large lobe"/>
    <property type="match status" value="1"/>
</dbReference>
<evidence type="ECO:0000256" key="2">
    <source>
        <dbReference type="SAM" id="SignalP"/>
    </source>
</evidence>
<dbReference type="InterPro" id="IPR053168">
    <property type="entry name" value="Glutamic_endopeptidase"/>
</dbReference>
<keyword evidence="2" id="KW-0732">Signal</keyword>
<gene>
    <name evidence="5" type="primary">LOC104213520</name>
</gene>
<feature type="compositionally biased region" description="Polar residues" evidence="1">
    <location>
        <begin position="659"/>
        <end position="678"/>
    </location>
</feature>
<dbReference type="OrthoDB" id="1300362at2759"/>
<accession>A0A1U7VG76</accession>
<dbReference type="RefSeq" id="XP_009761339.1">
    <property type="nucleotide sequence ID" value="XM_009763037.1"/>
</dbReference>
<dbReference type="InterPro" id="IPR004314">
    <property type="entry name" value="Neprosin"/>
</dbReference>
<feature type="domain" description="Neprosin PEP catalytic" evidence="3">
    <location>
        <begin position="162"/>
        <end position="408"/>
    </location>
</feature>
<protein>
    <submittedName>
        <fullName evidence="5">Uncharacterized protein LOC104213520</fullName>
    </submittedName>
</protein>
<evidence type="ECO:0000313" key="5">
    <source>
        <dbReference type="RefSeq" id="XP_009761339.1"/>
    </source>
</evidence>
<feature type="region of interest" description="Disordered" evidence="1">
    <location>
        <begin position="652"/>
        <end position="678"/>
    </location>
</feature>
<dbReference type="InterPro" id="IPR025521">
    <property type="entry name" value="Neprosin_propep"/>
</dbReference>
<evidence type="ECO:0000259" key="3">
    <source>
        <dbReference type="PROSITE" id="PS52045"/>
    </source>
</evidence>
<dbReference type="Pfam" id="PF03080">
    <property type="entry name" value="Neprosin"/>
    <property type="match status" value="1"/>
</dbReference>
<dbReference type="Pfam" id="PF14365">
    <property type="entry name" value="Neprosin_AP"/>
    <property type="match status" value="1"/>
</dbReference>
<dbReference type="AlphaFoldDB" id="A0A1U7VG76"/>
<proteinExistence type="predicted"/>
<evidence type="ECO:0000313" key="4">
    <source>
        <dbReference type="Proteomes" id="UP000189701"/>
    </source>
</evidence>
<feature type="signal peptide" evidence="2">
    <location>
        <begin position="1"/>
        <end position="27"/>
    </location>
</feature>
<dbReference type="PANTHER" id="PTHR31589">
    <property type="entry name" value="PROTEIN, PUTATIVE (DUF239)-RELATED-RELATED"/>
    <property type="match status" value="1"/>
</dbReference>
<reference evidence="5" key="2">
    <citation type="submission" date="2025-08" db="UniProtKB">
        <authorList>
            <consortium name="RefSeq"/>
        </authorList>
    </citation>
    <scope>IDENTIFICATION</scope>
    <source>
        <tissue evidence="5">Leaf</tissue>
    </source>
</reference>
<sequence>MVMNQKVMRQTFMVLYFLLLSYNGVQGEKKRYSELEDLDLEKQLELLNKPAVKTIETTYGDLYDCVNFYKQPAFNHPLLRNHHFHPEMKPTLHRLKQHSGTSTTRGLSTIWLNGEGCPVGTVPIKRISKEDLIRQRHIPPPEDVTFDVQLAVANNSEPKRKFKSSQGYKVAIARTQNDPNNKFAGATMATSLWNPHVEGQQHSASRLKIQKGSDVVQVGWRVDPTLYGDTKTRLFIHFQAGKMHCFNTLCSGFVLVNTKVPIDKVYDTISQIGEDSWEDTMSIDRDLVNGNWWLLLEEDYKQIGFWPQRIFTDLKSFATNVEWGGVAYSPSGVPGPPMGSGLFPIGNTGHEAYCRQITILNDKGKTIDEDKTTAYADNPNLYRVVDIPHWQAAERQHFVLYGGPGETKQDLLICLVEVPGVWDGFRTDNRLKFDLGDWLKLLMSGSFALAKGVATGAAGDAQMVRKRATGPGRQPPAPTDLPLAPVIKQILDGVEPIGPAQDQLCPFLAQVVSVPTTLATSQARGGAQSLDARASEFFTRRVFWRLVESQLLLFSCQGQPLNVPIKKKRIRRFIDGLHYGLHFVMTREIALGSRFNEVVDIAMLQEQVLSQEREEREAKSPRGLSGFSGVPFGWQSHHSRGHPYRPSQVTRLVHHATSDSHGSFSARSGQSSLSALPA</sequence>
<dbReference type="PROSITE" id="PS52045">
    <property type="entry name" value="NEPROSIN_PEP_CD"/>
    <property type="match status" value="1"/>
</dbReference>
<reference evidence="4" key="1">
    <citation type="journal article" date="2013" name="Genome Biol.">
        <title>Reference genomes and transcriptomes of Nicotiana sylvestris and Nicotiana tomentosiformis.</title>
        <authorList>
            <person name="Sierro N."/>
            <person name="Battey J.N."/>
            <person name="Ouadi S."/>
            <person name="Bovet L."/>
            <person name="Goepfert S."/>
            <person name="Bakaher N."/>
            <person name="Peitsch M.C."/>
            <person name="Ivanov N.V."/>
        </authorList>
    </citation>
    <scope>NUCLEOTIDE SEQUENCE [LARGE SCALE GENOMIC DNA]</scope>
</reference>
<keyword evidence="4" id="KW-1185">Reference proteome</keyword>
<organism evidence="4 5">
    <name type="scientific">Nicotiana sylvestris</name>
    <name type="common">Wood tobacco</name>
    <name type="synonym">South American tobacco</name>
    <dbReference type="NCBI Taxonomy" id="4096"/>
    <lineage>
        <taxon>Eukaryota</taxon>
        <taxon>Viridiplantae</taxon>
        <taxon>Streptophyta</taxon>
        <taxon>Embryophyta</taxon>
        <taxon>Tracheophyta</taxon>
        <taxon>Spermatophyta</taxon>
        <taxon>Magnoliopsida</taxon>
        <taxon>eudicotyledons</taxon>
        <taxon>Gunneridae</taxon>
        <taxon>Pentapetalae</taxon>
        <taxon>asterids</taxon>
        <taxon>lamiids</taxon>
        <taxon>Solanales</taxon>
        <taxon>Solanaceae</taxon>
        <taxon>Nicotianoideae</taxon>
        <taxon>Nicotianeae</taxon>
        <taxon>Nicotiana</taxon>
    </lineage>
</organism>
<evidence type="ECO:0000256" key="1">
    <source>
        <dbReference type="SAM" id="MobiDB-lite"/>
    </source>
</evidence>
<dbReference type="STRING" id="4096.A0A1U7VG76"/>
<dbReference type="PANTHER" id="PTHR31589:SF240">
    <property type="entry name" value="NEPROSIN DOMAIN-CONTAINING PROTEIN"/>
    <property type="match status" value="1"/>
</dbReference>
<dbReference type="Proteomes" id="UP000189701">
    <property type="component" value="Unplaced"/>
</dbReference>
<feature type="chain" id="PRO_5010528094" evidence="2">
    <location>
        <begin position="28"/>
        <end position="678"/>
    </location>
</feature>